<keyword evidence="4" id="KW-1185">Reference proteome</keyword>
<reference evidence="3 5" key="2">
    <citation type="submission" date="2018-06" db="EMBL/GenBank/DDBJ databases">
        <authorList>
            <consortium name="Pathogen Informatics"/>
            <person name="Doyle S."/>
        </authorList>
    </citation>
    <scope>NUCLEOTIDE SEQUENCE [LARGE SCALE GENOMIC DNA]</scope>
    <source>
        <strain evidence="3 5">NCTC13560</strain>
    </source>
</reference>
<dbReference type="EMBL" id="FTMF01000004">
    <property type="protein sequence ID" value="SIQ31718.1"/>
    <property type="molecule type" value="Genomic_DNA"/>
</dbReference>
<evidence type="ECO:0000313" key="2">
    <source>
        <dbReference type="EMBL" id="SIQ31718.1"/>
    </source>
</evidence>
<gene>
    <name evidence="3" type="ORF">NCTC13560_00125</name>
    <name evidence="2" type="ORF">SAMN05421682_10478</name>
</gene>
<keyword evidence="1" id="KW-1133">Transmembrane helix</keyword>
<protein>
    <submittedName>
        <fullName evidence="3">Uncharacterized protein</fullName>
    </submittedName>
</protein>
<dbReference type="AlphaFoldDB" id="A0A381F442"/>
<evidence type="ECO:0000256" key="1">
    <source>
        <dbReference type="SAM" id="Phobius"/>
    </source>
</evidence>
<dbReference type="Proteomes" id="UP000255231">
    <property type="component" value="Unassembled WGS sequence"/>
</dbReference>
<proteinExistence type="predicted"/>
<organism evidence="3 5">
    <name type="scientific">Chryseobacterium indoltheticum</name>
    <dbReference type="NCBI Taxonomy" id="254"/>
    <lineage>
        <taxon>Bacteria</taxon>
        <taxon>Pseudomonadati</taxon>
        <taxon>Bacteroidota</taxon>
        <taxon>Flavobacteriia</taxon>
        <taxon>Flavobacteriales</taxon>
        <taxon>Weeksellaceae</taxon>
        <taxon>Chryseobacterium group</taxon>
        <taxon>Chryseobacterium</taxon>
    </lineage>
</organism>
<dbReference type="Proteomes" id="UP000185725">
    <property type="component" value="Unassembled WGS sequence"/>
</dbReference>
<sequence length="56" mass="6375">MTKKLLLSYFLMIAFFLVSCGKEYTTTSEISIKTVSIITFIFGGIIMLIVFTSKKR</sequence>
<accession>A0A381F442</accession>
<keyword evidence="1" id="KW-0812">Transmembrane</keyword>
<dbReference type="PROSITE" id="PS51257">
    <property type="entry name" value="PROKAR_LIPOPROTEIN"/>
    <property type="match status" value="1"/>
</dbReference>
<evidence type="ECO:0000313" key="5">
    <source>
        <dbReference type="Proteomes" id="UP000255231"/>
    </source>
</evidence>
<keyword evidence="1" id="KW-0472">Membrane</keyword>
<reference evidence="2 4" key="1">
    <citation type="submission" date="2017-01" db="EMBL/GenBank/DDBJ databases">
        <authorList>
            <person name="Varghese N."/>
            <person name="Submissions S."/>
        </authorList>
    </citation>
    <scope>NUCLEOTIDE SEQUENCE [LARGE SCALE GENOMIC DNA]</scope>
    <source>
        <strain evidence="2 4">ATCC 27950</strain>
    </source>
</reference>
<evidence type="ECO:0000313" key="4">
    <source>
        <dbReference type="Proteomes" id="UP000185725"/>
    </source>
</evidence>
<dbReference type="EMBL" id="UFVS01000001">
    <property type="protein sequence ID" value="SUX41330.1"/>
    <property type="molecule type" value="Genomic_DNA"/>
</dbReference>
<name>A0A381F442_9FLAO</name>
<evidence type="ECO:0000313" key="3">
    <source>
        <dbReference type="EMBL" id="SUX41330.1"/>
    </source>
</evidence>
<feature type="transmembrane region" description="Helical" evidence="1">
    <location>
        <begin position="30"/>
        <end position="51"/>
    </location>
</feature>